<dbReference type="Proteomes" id="UP000540568">
    <property type="component" value="Unassembled WGS sequence"/>
</dbReference>
<name>A0A7W3J540_9MICO</name>
<protein>
    <submittedName>
        <fullName evidence="1">Uncharacterized protein</fullName>
    </submittedName>
</protein>
<organism evidence="1 2">
    <name type="scientific">Promicromonospora sukumoe</name>
    <dbReference type="NCBI Taxonomy" id="88382"/>
    <lineage>
        <taxon>Bacteria</taxon>
        <taxon>Bacillati</taxon>
        <taxon>Actinomycetota</taxon>
        <taxon>Actinomycetes</taxon>
        <taxon>Micrococcales</taxon>
        <taxon>Promicromonosporaceae</taxon>
        <taxon>Promicromonospora</taxon>
    </lineage>
</organism>
<accession>A0A7W3J540</accession>
<evidence type="ECO:0000313" key="2">
    <source>
        <dbReference type="Proteomes" id="UP000540568"/>
    </source>
</evidence>
<reference evidence="1 2" key="1">
    <citation type="submission" date="2020-07" db="EMBL/GenBank/DDBJ databases">
        <title>Sequencing the genomes of 1000 actinobacteria strains.</title>
        <authorList>
            <person name="Klenk H.-P."/>
        </authorList>
    </citation>
    <scope>NUCLEOTIDE SEQUENCE [LARGE SCALE GENOMIC DNA]</scope>
    <source>
        <strain evidence="1 2">DSM 44121</strain>
    </source>
</reference>
<evidence type="ECO:0000313" key="1">
    <source>
        <dbReference type="EMBL" id="MBA8806392.1"/>
    </source>
</evidence>
<dbReference type="AlphaFoldDB" id="A0A7W3J540"/>
<comment type="caution">
    <text evidence="1">The sequence shown here is derived from an EMBL/GenBank/DDBJ whole genome shotgun (WGS) entry which is preliminary data.</text>
</comment>
<sequence>MRFAVIHQASRTAMDQQVVMALRENDRPPDTLTKQATCTSI</sequence>
<gene>
    <name evidence="1" type="ORF">FHX71_000334</name>
</gene>
<keyword evidence="2" id="KW-1185">Reference proteome</keyword>
<proteinExistence type="predicted"/>
<dbReference type="EMBL" id="JACGWV010000001">
    <property type="protein sequence ID" value="MBA8806392.1"/>
    <property type="molecule type" value="Genomic_DNA"/>
</dbReference>